<reference evidence="1 2" key="1">
    <citation type="submission" date="2019-03" db="EMBL/GenBank/DDBJ databases">
        <title>First draft genome of Liparis tanakae, snailfish: a comprehensive survey of snailfish specific genes.</title>
        <authorList>
            <person name="Kim W."/>
            <person name="Song I."/>
            <person name="Jeong J.-H."/>
            <person name="Kim D."/>
            <person name="Kim S."/>
            <person name="Ryu S."/>
            <person name="Song J.Y."/>
            <person name="Lee S.K."/>
        </authorList>
    </citation>
    <scope>NUCLEOTIDE SEQUENCE [LARGE SCALE GENOMIC DNA]</scope>
    <source>
        <tissue evidence="1">Muscle</tissue>
    </source>
</reference>
<protein>
    <submittedName>
        <fullName evidence="1">Uncharacterized protein</fullName>
    </submittedName>
</protein>
<dbReference type="Proteomes" id="UP000314294">
    <property type="component" value="Unassembled WGS sequence"/>
</dbReference>
<evidence type="ECO:0000313" key="1">
    <source>
        <dbReference type="EMBL" id="TNN52725.1"/>
    </source>
</evidence>
<evidence type="ECO:0000313" key="2">
    <source>
        <dbReference type="Proteomes" id="UP000314294"/>
    </source>
</evidence>
<keyword evidence="2" id="KW-1185">Reference proteome</keyword>
<proteinExistence type="predicted"/>
<comment type="caution">
    <text evidence="1">The sequence shown here is derived from an EMBL/GenBank/DDBJ whole genome shotgun (WGS) entry which is preliminary data.</text>
</comment>
<name>A0A4Z2GHT3_9TELE</name>
<dbReference type="EMBL" id="SRLO01000538">
    <property type="protein sequence ID" value="TNN52725.1"/>
    <property type="molecule type" value="Genomic_DNA"/>
</dbReference>
<organism evidence="1 2">
    <name type="scientific">Liparis tanakae</name>
    <name type="common">Tanaka's snailfish</name>
    <dbReference type="NCBI Taxonomy" id="230148"/>
    <lineage>
        <taxon>Eukaryota</taxon>
        <taxon>Metazoa</taxon>
        <taxon>Chordata</taxon>
        <taxon>Craniata</taxon>
        <taxon>Vertebrata</taxon>
        <taxon>Euteleostomi</taxon>
        <taxon>Actinopterygii</taxon>
        <taxon>Neopterygii</taxon>
        <taxon>Teleostei</taxon>
        <taxon>Neoteleostei</taxon>
        <taxon>Acanthomorphata</taxon>
        <taxon>Eupercaria</taxon>
        <taxon>Perciformes</taxon>
        <taxon>Cottioidei</taxon>
        <taxon>Cottales</taxon>
        <taxon>Liparidae</taxon>
        <taxon>Liparis</taxon>
    </lineage>
</organism>
<dbReference type="AlphaFoldDB" id="A0A4Z2GHT3"/>
<sequence>MKCWLHERYDGDALPHSLPQALTPLVRNHTDNADGEADRRRAVGVADGLTGEHPDVARPQQAHLGPLSKQHALRPRVIRPDRHFQSQDILCPVLAFLRWDCAKKELGWKIQRTVQLTGALISNRSAKPGDWRKPQEYHIFAQFLSVSSLSELVSDSHPEAQTPIDH</sequence>
<gene>
    <name evidence="1" type="ORF">EYF80_037105</name>
</gene>
<accession>A0A4Z2GHT3</accession>